<evidence type="ECO:0000313" key="4">
    <source>
        <dbReference type="Proteomes" id="UP000187735"/>
    </source>
</evidence>
<dbReference type="KEGG" id="fmr:Fuma_06534"/>
<evidence type="ECO:0000259" key="2">
    <source>
        <dbReference type="Pfam" id="PF07596"/>
    </source>
</evidence>
<organism evidence="3 4">
    <name type="scientific">Fuerstiella marisgermanici</name>
    <dbReference type="NCBI Taxonomy" id="1891926"/>
    <lineage>
        <taxon>Bacteria</taxon>
        <taxon>Pseudomonadati</taxon>
        <taxon>Planctomycetota</taxon>
        <taxon>Planctomycetia</taxon>
        <taxon>Planctomycetales</taxon>
        <taxon>Planctomycetaceae</taxon>
        <taxon>Fuerstiella</taxon>
    </lineage>
</organism>
<keyword evidence="4" id="KW-1185">Reference proteome</keyword>
<dbReference type="STRING" id="1891926.Fuma_06534"/>
<dbReference type="OrthoDB" id="285651at2"/>
<reference evidence="3 4" key="1">
    <citation type="journal article" date="2016" name="Front. Microbiol.">
        <title>Fuerstia marisgermanicae gen. nov., sp. nov., an Unusual Member of the Phylum Planctomycetes from the German Wadden Sea.</title>
        <authorList>
            <person name="Kohn T."/>
            <person name="Heuer A."/>
            <person name="Jogler M."/>
            <person name="Vollmers J."/>
            <person name="Boedeker C."/>
            <person name="Bunk B."/>
            <person name="Rast P."/>
            <person name="Borchert D."/>
            <person name="Glockner I."/>
            <person name="Freese H.M."/>
            <person name="Klenk H.P."/>
            <person name="Overmann J."/>
            <person name="Kaster A.K."/>
            <person name="Rohde M."/>
            <person name="Wiegand S."/>
            <person name="Jogler C."/>
        </authorList>
    </citation>
    <scope>NUCLEOTIDE SEQUENCE [LARGE SCALE GENOMIC DNA]</scope>
    <source>
        <strain evidence="3 4">NH11</strain>
    </source>
</reference>
<feature type="transmembrane region" description="Helical" evidence="1">
    <location>
        <begin position="108"/>
        <end position="135"/>
    </location>
</feature>
<evidence type="ECO:0000313" key="3">
    <source>
        <dbReference type="EMBL" id="APZ96860.1"/>
    </source>
</evidence>
<feature type="domain" description="DUF1559" evidence="2">
    <location>
        <begin position="155"/>
        <end position="307"/>
    </location>
</feature>
<sequence length="379" mass="40583">MKDAETKAATPMPSNGWWKGGVGAFVALLIVVAVIGPFEYVEQILLGWLYFPLGTIPRASVDWPTAILGIACVFLFVVGLRFTGRWLLYSTALNNNTPRPQWTWRCSWVLGGTLLVLFGSGTALVGVTHQFIWLLSGRPNTASASTGVSPGFIGQARNAARTTQAKNELHMHGLAFQSVIDVRGGRLPPGGTMTESGELLHGWAAFLGPYHSYDTSGIDFSIPWHQAPNDRIYKSQLSCFVNPSMPGAVFDANGYALNHWSGNVHVLPLQTLNAAADETPSRHDVSNDPGMSLEQITDGANNTILIGSAGGAFMPWGHPANLRDPAKGINNSPQNFGGPDLWNGAMFGFCDGSVKLLSNQTDPAVLEALARPADGVSEQ</sequence>
<keyword evidence="1" id="KW-0472">Membrane</keyword>
<dbReference type="InterPro" id="IPR011453">
    <property type="entry name" value="DUF1559"/>
</dbReference>
<protein>
    <recommendedName>
        <fullName evidence="2">DUF1559 domain-containing protein</fullName>
    </recommendedName>
</protein>
<feature type="transmembrane region" description="Helical" evidence="1">
    <location>
        <begin position="63"/>
        <end position="88"/>
    </location>
</feature>
<name>A0A1P8WS33_9PLAN</name>
<evidence type="ECO:0000256" key="1">
    <source>
        <dbReference type="SAM" id="Phobius"/>
    </source>
</evidence>
<dbReference type="Pfam" id="PF07596">
    <property type="entry name" value="SBP_bac_10"/>
    <property type="match status" value="1"/>
</dbReference>
<dbReference type="AlphaFoldDB" id="A0A1P8WS33"/>
<keyword evidence="1" id="KW-0812">Transmembrane</keyword>
<gene>
    <name evidence="3" type="ORF">Fuma_06534</name>
</gene>
<dbReference type="Proteomes" id="UP000187735">
    <property type="component" value="Chromosome"/>
</dbReference>
<dbReference type="RefSeq" id="WP_077027831.1">
    <property type="nucleotide sequence ID" value="NZ_CP017641.1"/>
</dbReference>
<feature type="transmembrane region" description="Helical" evidence="1">
    <location>
        <begin position="22"/>
        <end position="51"/>
    </location>
</feature>
<keyword evidence="1" id="KW-1133">Transmembrane helix</keyword>
<accession>A0A1P8WS33</accession>
<dbReference type="EMBL" id="CP017641">
    <property type="protein sequence ID" value="APZ96860.1"/>
    <property type="molecule type" value="Genomic_DNA"/>
</dbReference>
<proteinExistence type="predicted"/>